<dbReference type="OrthoDB" id="498037at2759"/>
<dbReference type="AlphaFoldDB" id="A0A812J1A5"/>
<name>A0A812J1A5_SYMPI</name>
<feature type="transmembrane region" description="Helical" evidence="2">
    <location>
        <begin position="563"/>
        <end position="585"/>
    </location>
</feature>
<feature type="transmembrane region" description="Helical" evidence="2">
    <location>
        <begin position="807"/>
        <end position="827"/>
    </location>
</feature>
<dbReference type="Proteomes" id="UP000649617">
    <property type="component" value="Unassembled WGS sequence"/>
</dbReference>
<proteinExistence type="predicted"/>
<comment type="caution">
    <text evidence="3">The sequence shown here is derived from an EMBL/GenBank/DDBJ whole genome shotgun (WGS) entry which is preliminary data.</text>
</comment>
<feature type="transmembrane region" description="Helical" evidence="2">
    <location>
        <begin position="384"/>
        <end position="407"/>
    </location>
</feature>
<feature type="transmembrane region" description="Helical" evidence="2">
    <location>
        <begin position="489"/>
        <end position="514"/>
    </location>
</feature>
<feature type="transmembrane region" description="Helical" evidence="2">
    <location>
        <begin position="428"/>
        <end position="450"/>
    </location>
</feature>
<accession>A0A812J1A5</accession>
<feature type="transmembrane region" description="Helical" evidence="2">
    <location>
        <begin position="349"/>
        <end position="372"/>
    </location>
</feature>
<feature type="transmembrane region" description="Helical" evidence="2">
    <location>
        <begin position="49"/>
        <end position="68"/>
    </location>
</feature>
<feature type="compositionally biased region" description="Acidic residues" evidence="1">
    <location>
        <begin position="924"/>
        <end position="933"/>
    </location>
</feature>
<gene>
    <name evidence="3" type="primary">fusA2</name>
    <name evidence="3" type="ORF">SPIL2461_LOCUS1535</name>
</gene>
<keyword evidence="2" id="KW-0812">Transmembrane</keyword>
<feature type="compositionally biased region" description="Polar residues" evidence="1">
    <location>
        <begin position="934"/>
        <end position="945"/>
    </location>
</feature>
<evidence type="ECO:0000313" key="4">
    <source>
        <dbReference type="Proteomes" id="UP000649617"/>
    </source>
</evidence>
<feature type="transmembrane region" description="Helical" evidence="2">
    <location>
        <begin position="648"/>
        <end position="669"/>
    </location>
</feature>
<feature type="transmembrane region" description="Helical" evidence="2">
    <location>
        <begin position="125"/>
        <end position="145"/>
    </location>
</feature>
<organism evidence="3 4">
    <name type="scientific">Symbiodinium pilosum</name>
    <name type="common">Dinoflagellate</name>
    <dbReference type="NCBI Taxonomy" id="2952"/>
    <lineage>
        <taxon>Eukaryota</taxon>
        <taxon>Sar</taxon>
        <taxon>Alveolata</taxon>
        <taxon>Dinophyceae</taxon>
        <taxon>Suessiales</taxon>
        <taxon>Symbiodiniaceae</taxon>
        <taxon>Symbiodinium</taxon>
    </lineage>
</organism>
<evidence type="ECO:0000313" key="3">
    <source>
        <dbReference type="EMBL" id="CAE7192544.1"/>
    </source>
</evidence>
<feature type="transmembrane region" description="Helical" evidence="2">
    <location>
        <begin position="689"/>
        <end position="709"/>
    </location>
</feature>
<feature type="region of interest" description="Disordered" evidence="1">
    <location>
        <begin position="919"/>
        <end position="971"/>
    </location>
</feature>
<dbReference type="EMBL" id="CAJNIZ010001504">
    <property type="protein sequence ID" value="CAE7192544.1"/>
    <property type="molecule type" value="Genomic_DNA"/>
</dbReference>
<feature type="region of interest" description="Disordered" evidence="1">
    <location>
        <begin position="1"/>
        <end position="21"/>
    </location>
</feature>
<keyword evidence="4" id="KW-1185">Reference proteome</keyword>
<sequence length="971" mass="108469">MKFLVRAGSTHESLSSDPDLEHAMKDPESAIFDSTASRDPAKLGFRGDFLMCMLIICSFSGLVVGLWSEMGCGSVCMHFLQRHYSVAFFCAGGSVLILTVLYLLDFFMPPHIPDEYLVLFSGDRFVGRGLLAAAVAQILIGVLFLADRFPTAPLVLTIFLCPTSLIIVRQLTKPKPRFQLGAGSKEHSLKDRLRMLKMVTGEEREQRVFYTAAAVAFAVTALLCISAWIPWAVTTSVQFDVSTDAVEREMNFVRWATPLIVCICNLIFASFAGLRVALDKTYAGTDHNRAQIILSSRSHMNRELMDFRISQLRVQLAQEDAGTQLQRTRDRAQQYLIQHTAHMRQLSNIVQTVGCGFIALLGALFIAFQLWAADSHIADMVQCFLAFFFLTFLAFICFSFNRIWQAMSTWLQDLPMWKSMLGICESSWARAAFLVLTLPAMPLVLAMSAVNQAVRRLRRLHPGGRCLTERTQAIFAQVVQWEWVPIASWAYVVAVILILYKIIPIFLNVLLAWLKSFVTNLPFAGILGFTFAAGMFLFMLPPVPGPPIYLFGGLVISGRCPWGFWWGCVICILLCVVLKLCACAIQQKIIGQLLGSRQWIRHMVGIHRPFMRAIEAVLRRPGMNFGKCMILCGGPDWPTSVLAGIMRLSLLQCTIGTLPVIFSTIPLALTGSFYLKRDESEVWARAGNLMFSLTATVSVTFWAGMGWAIQDAFDKLNDQINAPKVEFVNLDWLDYCEDRIKEKCQLKATDLPYWARFCHFGGALLMVFVSQVFFWRASVCFGVFRVTDSLEDLKWWPWSEGDGSPMINNYGLAGLLLVLVSFILLCFSRAWRSRHNAQARVQVMKELHGEEASWKQRRTEEAENWAPPASASGSPVIRGALAGPLQASDEGVANIVSMAAEDVDFVDQKLSLKAMMDSPKAMDEETQVPDDESSSLPQRPVTTPGATVIGRPPLADDSPVEHIMPRTSIRL</sequence>
<feature type="transmembrane region" description="Helical" evidence="2">
    <location>
        <begin position="763"/>
        <end position="787"/>
    </location>
</feature>
<keyword evidence="2" id="KW-1133">Transmembrane helix</keyword>
<feature type="transmembrane region" description="Helical" evidence="2">
    <location>
        <begin position="521"/>
        <end position="543"/>
    </location>
</feature>
<keyword evidence="2" id="KW-0472">Membrane</keyword>
<feature type="transmembrane region" description="Helical" evidence="2">
    <location>
        <begin position="151"/>
        <end position="168"/>
    </location>
</feature>
<feature type="transmembrane region" description="Helical" evidence="2">
    <location>
        <begin position="83"/>
        <end position="104"/>
    </location>
</feature>
<evidence type="ECO:0000256" key="1">
    <source>
        <dbReference type="SAM" id="MobiDB-lite"/>
    </source>
</evidence>
<protein>
    <submittedName>
        <fullName evidence="3">FusA2 protein</fullName>
    </submittedName>
</protein>
<feature type="transmembrane region" description="Helical" evidence="2">
    <location>
        <begin position="252"/>
        <end position="274"/>
    </location>
</feature>
<reference evidence="3" key="1">
    <citation type="submission" date="2021-02" db="EMBL/GenBank/DDBJ databases">
        <authorList>
            <person name="Dougan E. K."/>
            <person name="Rhodes N."/>
            <person name="Thang M."/>
            <person name="Chan C."/>
        </authorList>
    </citation>
    <scope>NUCLEOTIDE SEQUENCE</scope>
</reference>
<evidence type="ECO:0000256" key="2">
    <source>
        <dbReference type="SAM" id="Phobius"/>
    </source>
</evidence>
<feature type="transmembrane region" description="Helical" evidence="2">
    <location>
        <begin position="208"/>
        <end position="232"/>
    </location>
</feature>